<sequence length="267" mass="29245">MADDFHFSRIFRGDQNGVSRQRHKHYLFSRLGLKPGMTVLDVGCGSGSAALELARFANIRIWGVDTDPVKIAKANRKAQASDSPMSVTFVHVPFLEHAHQYFAPGSFDAVYAIESLRCVSNPLQLYTDLCGLLRSGGKFASYEWCWTYTFNPQDLDHLRLAELLEARCGMGSSSSTERTVSAMIAALQSARLSNVQYDDLGMVHNGASVPWYSVIDIALASSHTRWADSSGIPGALGYLTKEGATVMSEAGRLRLFTPMALVVGTRT</sequence>
<evidence type="ECO:0000313" key="1">
    <source>
        <dbReference type="EMBL" id="KAI0092361.1"/>
    </source>
</evidence>
<keyword evidence="2" id="KW-1185">Reference proteome</keyword>
<protein>
    <submittedName>
        <fullName evidence="1">Sterol 24-C-methyltransferase</fullName>
    </submittedName>
</protein>
<proteinExistence type="predicted"/>
<gene>
    <name evidence="1" type="ORF">BDY19DRAFT_991068</name>
</gene>
<dbReference type="EMBL" id="MU274904">
    <property type="protein sequence ID" value="KAI0092361.1"/>
    <property type="molecule type" value="Genomic_DNA"/>
</dbReference>
<accession>A0ACB8UDP1</accession>
<comment type="caution">
    <text evidence="1">The sequence shown here is derived from an EMBL/GenBank/DDBJ whole genome shotgun (WGS) entry which is preliminary data.</text>
</comment>
<evidence type="ECO:0000313" key="2">
    <source>
        <dbReference type="Proteomes" id="UP001055072"/>
    </source>
</evidence>
<reference evidence="1" key="1">
    <citation type="journal article" date="2021" name="Environ. Microbiol.">
        <title>Gene family expansions and transcriptome signatures uncover fungal adaptations to wood decay.</title>
        <authorList>
            <person name="Hage H."/>
            <person name="Miyauchi S."/>
            <person name="Viragh M."/>
            <person name="Drula E."/>
            <person name="Min B."/>
            <person name="Chaduli D."/>
            <person name="Navarro D."/>
            <person name="Favel A."/>
            <person name="Norest M."/>
            <person name="Lesage-Meessen L."/>
            <person name="Balint B."/>
            <person name="Merenyi Z."/>
            <person name="de Eugenio L."/>
            <person name="Morin E."/>
            <person name="Martinez A.T."/>
            <person name="Baldrian P."/>
            <person name="Stursova M."/>
            <person name="Martinez M.J."/>
            <person name="Novotny C."/>
            <person name="Magnuson J.K."/>
            <person name="Spatafora J.W."/>
            <person name="Maurice S."/>
            <person name="Pangilinan J."/>
            <person name="Andreopoulos W."/>
            <person name="LaButti K."/>
            <person name="Hundley H."/>
            <person name="Na H."/>
            <person name="Kuo A."/>
            <person name="Barry K."/>
            <person name="Lipzen A."/>
            <person name="Henrissat B."/>
            <person name="Riley R."/>
            <person name="Ahrendt S."/>
            <person name="Nagy L.G."/>
            <person name="Grigoriev I.V."/>
            <person name="Martin F."/>
            <person name="Rosso M.N."/>
        </authorList>
    </citation>
    <scope>NUCLEOTIDE SEQUENCE</scope>
    <source>
        <strain evidence="1">CBS 384.51</strain>
    </source>
</reference>
<name>A0ACB8UDP1_9APHY</name>
<organism evidence="1 2">
    <name type="scientific">Irpex rosettiformis</name>
    <dbReference type="NCBI Taxonomy" id="378272"/>
    <lineage>
        <taxon>Eukaryota</taxon>
        <taxon>Fungi</taxon>
        <taxon>Dikarya</taxon>
        <taxon>Basidiomycota</taxon>
        <taxon>Agaricomycotina</taxon>
        <taxon>Agaricomycetes</taxon>
        <taxon>Polyporales</taxon>
        <taxon>Irpicaceae</taxon>
        <taxon>Irpex</taxon>
    </lineage>
</organism>
<dbReference type="Proteomes" id="UP001055072">
    <property type="component" value="Unassembled WGS sequence"/>
</dbReference>